<dbReference type="AlphaFoldDB" id="U2M3W9"/>
<accession>U2M3W9</accession>
<dbReference type="AntiFam" id="ANF00006">
    <property type="entry name" value="Translation of CRISPR region"/>
</dbReference>
<dbReference type="AntiFam" id="ANF00057">
    <property type="entry name" value="Translation of E. coli type CRISPR repeat"/>
</dbReference>
<protein>
    <submittedName>
        <fullName evidence="2">Uncharacterized protein</fullName>
    </submittedName>
</protein>
<keyword evidence="3" id="KW-1185">Reference proteome</keyword>
<evidence type="ECO:0000256" key="1">
    <source>
        <dbReference type="SAM" id="MobiDB-lite"/>
    </source>
</evidence>
<dbReference type="STRING" id="411473.RUMCAL_01192"/>
<proteinExistence type="predicted"/>
<dbReference type="HOGENOM" id="CLU_182355_0_0_9"/>
<dbReference type="Proteomes" id="UP000016662">
    <property type="component" value="Unassembled WGS sequence"/>
</dbReference>
<sequence>MTAVLVVSVGRITPAYAGKRRCGRRNGLCVQDHPRLCGEKKDRPPFSGCRLGSPPPMRGKVRNYNQRKGTSRITPAYAGKSA</sequence>
<name>U2M3W9_9FIRM</name>
<dbReference type="EMBL" id="AWVF01000144">
    <property type="protein sequence ID" value="ERJ96444.1"/>
    <property type="molecule type" value="Genomic_DNA"/>
</dbReference>
<evidence type="ECO:0000313" key="2">
    <source>
        <dbReference type="EMBL" id="ERJ96444.1"/>
    </source>
</evidence>
<reference evidence="2 3" key="1">
    <citation type="submission" date="2013-07" db="EMBL/GenBank/DDBJ databases">
        <authorList>
            <person name="Weinstock G."/>
            <person name="Sodergren E."/>
            <person name="Wylie T."/>
            <person name="Fulton L."/>
            <person name="Fulton R."/>
            <person name="Fronick C."/>
            <person name="O'Laughlin M."/>
            <person name="Godfrey J."/>
            <person name="Miner T."/>
            <person name="Herter B."/>
            <person name="Appelbaum E."/>
            <person name="Cordes M."/>
            <person name="Lek S."/>
            <person name="Wollam A."/>
            <person name="Pepin K.H."/>
            <person name="Palsikar V.B."/>
            <person name="Mitreva M."/>
            <person name="Wilson R.K."/>
        </authorList>
    </citation>
    <scope>NUCLEOTIDE SEQUENCE [LARGE SCALE GENOMIC DNA]</scope>
    <source>
        <strain evidence="2 3">ATCC 27760</strain>
    </source>
</reference>
<organism evidence="2 3">
    <name type="scientific">Ruminococcus callidus ATCC 27760</name>
    <dbReference type="NCBI Taxonomy" id="411473"/>
    <lineage>
        <taxon>Bacteria</taxon>
        <taxon>Bacillati</taxon>
        <taxon>Bacillota</taxon>
        <taxon>Clostridia</taxon>
        <taxon>Eubacteriales</taxon>
        <taxon>Oscillospiraceae</taxon>
        <taxon>Ruminococcus</taxon>
    </lineage>
</organism>
<gene>
    <name evidence="2" type="ORF">RUMCAL_01192</name>
</gene>
<feature type="region of interest" description="Disordered" evidence="1">
    <location>
        <begin position="41"/>
        <end position="63"/>
    </location>
</feature>
<evidence type="ECO:0000313" key="3">
    <source>
        <dbReference type="Proteomes" id="UP000016662"/>
    </source>
</evidence>
<comment type="caution">
    <text evidence="2">The sequence shown here is derived from an EMBL/GenBank/DDBJ whole genome shotgun (WGS) entry which is preliminary data.</text>
</comment>